<dbReference type="SUPFAM" id="SSF55315">
    <property type="entry name" value="L30e-like"/>
    <property type="match status" value="1"/>
</dbReference>
<sequence length="204" mass="23202">MTFSEDIAVFMESQRNVNNIGFALKKLLVKAQEDGRIVVGVYECAQILQNSPETVRLCLLPEMAETDVTVQIHHKLVEAFCWENDIEVVKVDSFKKMEKVLIGEEPTNVLLLTCPNEENSSFSLNFPGSQNLVNQINLHRQKKSASRGRQMSTLENHRQNIGLALQENCCIPFATGSTYNYTDPVLHQEFSYHKTMLIIDNQLL</sequence>
<dbReference type="EMBL" id="CACVKT020009003">
    <property type="protein sequence ID" value="CAC5419234.1"/>
    <property type="molecule type" value="Genomic_DNA"/>
</dbReference>
<dbReference type="GO" id="GO:0005634">
    <property type="term" value="C:nucleus"/>
    <property type="evidence" value="ECO:0007669"/>
    <property type="project" value="InterPro"/>
</dbReference>
<comment type="similarity">
    <text evidence="1">Belongs to the GADD45 family.</text>
</comment>
<accession>A0A6J8EEY7</accession>
<dbReference type="AlphaFoldDB" id="A0A6J8EEY7"/>
<dbReference type="OrthoDB" id="5976967at2759"/>
<gene>
    <name evidence="3" type="ORF">MCOR_51606</name>
</gene>
<evidence type="ECO:0000313" key="4">
    <source>
        <dbReference type="Proteomes" id="UP000507470"/>
    </source>
</evidence>
<protein>
    <submittedName>
        <fullName evidence="3">GADD45</fullName>
    </submittedName>
</protein>
<dbReference type="GO" id="GO:0005737">
    <property type="term" value="C:cytoplasm"/>
    <property type="evidence" value="ECO:0007669"/>
    <property type="project" value="TreeGrafter"/>
</dbReference>
<evidence type="ECO:0000259" key="2">
    <source>
        <dbReference type="Pfam" id="PF01248"/>
    </source>
</evidence>
<dbReference type="Gene3D" id="3.30.1330.30">
    <property type="match status" value="1"/>
</dbReference>
<dbReference type="PANTHER" id="PTHR10411:SF8">
    <property type="entry name" value="FI09246P"/>
    <property type="match status" value="1"/>
</dbReference>
<dbReference type="Pfam" id="PF01248">
    <property type="entry name" value="Ribosomal_L7Ae"/>
    <property type="match status" value="1"/>
</dbReference>
<dbReference type="InterPro" id="IPR024824">
    <property type="entry name" value="GADD45"/>
</dbReference>
<dbReference type="PANTHER" id="PTHR10411">
    <property type="entry name" value="GROWTH ARREST AND DNA DAMAGE-INDUCIBLE PROTEIN GADD45"/>
    <property type="match status" value="1"/>
</dbReference>
<feature type="domain" description="Ribosomal protein eL8/eL30/eS12/Gadd45" evidence="2">
    <location>
        <begin position="24"/>
        <end position="106"/>
    </location>
</feature>
<dbReference type="InterPro" id="IPR029064">
    <property type="entry name" value="Ribosomal_eL30-like_sf"/>
</dbReference>
<dbReference type="GO" id="GO:0051726">
    <property type="term" value="P:regulation of cell cycle"/>
    <property type="evidence" value="ECO:0007669"/>
    <property type="project" value="InterPro"/>
</dbReference>
<dbReference type="Proteomes" id="UP000507470">
    <property type="component" value="Unassembled WGS sequence"/>
</dbReference>
<organism evidence="3 4">
    <name type="scientific">Mytilus coruscus</name>
    <name type="common">Sea mussel</name>
    <dbReference type="NCBI Taxonomy" id="42192"/>
    <lineage>
        <taxon>Eukaryota</taxon>
        <taxon>Metazoa</taxon>
        <taxon>Spiralia</taxon>
        <taxon>Lophotrochozoa</taxon>
        <taxon>Mollusca</taxon>
        <taxon>Bivalvia</taxon>
        <taxon>Autobranchia</taxon>
        <taxon>Pteriomorphia</taxon>
        <taxon>Mytilida</taxon>
        <taxon>Mytiloidea</taxon>
        <taxon>Mytilidae</taxon>
        <taxon>Mytilinae</taxon>
        <taxon>Mytilus</taxon>
    </lineage>
</organism>
<proteinExistence type="inferred from homology"/>
<dbReference type="InterPro" id="IPR004038">
    <property type="entry name" value="Ribosomal_eL8/eL30/eS12/Gad45"/>
</dbReference>
<evidence type="ECO:0000313" key="3">
    <source>
        <dbReference type="EMBL" id="CAC5419234.1"/>
    </source>
</evidence>
<evidence type="ECO:0000256" key="1">
    <source>
        <dbReference type="ARBA" id="ARBA00007361"/>
    </source>
</evidence>
<name>A0A6J8EEY7_MYTCO</name>
<keyword evidence="4" id="KW-1185">Reference proteome</keyword>
<reference evidence="3 4" key="1">
    <citation type="submission" date="2020-06" db="EMBL/GenBank/DDBJ databases">
        <authorList>
            <person name="Li R."/>
            <person name="Bekaert M."/>
        </authorList>
    </citation>
    <scope>NUCLEOTIDE SEQUENCE [LARGE SCALE GENOMIC DNA]</scope>
    <source>
        <strain evidence="4">wild</strain>
    </source>
</reference>